<evidence type="ECO:0000313" key="2">
    <source>
        <dbReference type="EMBL" id="EDQ86045.1"/>
    </source>
</evidence>
<dbReference type="PANTHER" id="PTHR28617">
    <property type="entry name" value="CILIA- AND FLAGELLA-ASSOCIATED PROTEIN 77"/>
    <property type="match status" value="1"/>
</dbReference>
<accession>A9V902</accession>
<feature type="compositionally biased region" description="Polar residues" evidence="1">
    <location>
        <begin position="1"/>
        <end position="13"/>
    </location>
</feature>
<gene>
    <name evidence="2" type="ORF">MONBRDRAFT_28723</name>
</gene>
<dbReference type="OMA" id="MTHGRIN"/>
<proteinExistence type="predicted"/>
<evidence type="ECO:0000313" key="3">
    <source>
        <dbReference type="Proteomes" id="UP000001357"/>
    </source>
</evidence>
<dbReference type="STRING" id="81824.A9V902"/>
<evidence type="ECO:0000256" key="1">
    <source>
        <dbReference type="SAM" id="MobiDB-lite"/>
    </source>
</evidence>
<dbReference type="Proteomes" id="UP000001357">
    <property type="component" value="Unassembled WGS sequence"/>
</dbReference>
<dbReference type="EMBL" id="CH991569">
    <property type="protein sequence ID" value="EDQ86045.1"/>
    <property type="molecule type" value="Genomic_DNA"/>
</dbReference>
<feature type="region of interest" description="Disordered" evidence="1">
    <location>
        <begin position="141"/>
        <end position="160"/>
    </location>
</feature>
<dbReference type="KEGG" id="mbr:MONBRDRAFT_28723"/>
<dbReference type="InterPro" id="IPR029147">
    <property type="entry name" value="CFAP77"/>
</dbReference>
<organism evidence="2 3">
    <name type="scientific">Monosiga brevicollis</name>
    <name type="common">Choanoflagellate</name>
    <dbReference type="NCBI Taxonomy" id="81824"/>
    <lineage>
        <taxon>Eukaryota</taxon>
        <taxon>Choanoflagellata</taxon>
        <taxon>Craspedida</taxon>
        <taxon>Salpingoecidae</taxon>
        <taxon>Monosiga</taxon>
    </lineage>
</organism>
<dbReference type="Pfam" id="PF14825">
    <property type="entry name" value="CFAP77"/>
    <property type="match status" value="1"/>
</dbReference>
<dbReference type="GeneID" id="5894401"/>
<keyword evidence="3" id="KW-1185">Reference proteome</keyword>
<feature type="compositionally biased region" description="Low complexity" evidence="1">
    <location>
        <begin position="141"/>
        <end position="154"/>
    </location>
</feature>
<dbReference type="RefSeq" id="XP_001749239.1">
    <property type="nucleotide sequence ID" value="XM_001749187.1"/>
</dbReference>
<name>A9V902_MONBE</name>
<reference evidence="2 3" key="1">
    <citation type="journal article" date="2008" name="Nature">
        <title>The genome of the choanoflagellate Monosiga brevicollis and the origin of metazoans.</title>
        <authorList>
            <consortium name="JGI Sequencing"/>
            <person name="King N."/>
            <person name="Westbrook M.J."/>
            <person name="Young S.L."/>
            <person name="Kuo A."/>
            <person name="Abedin M."/>
            <person name="Chapman J."/>
            <person name="Fairclough S."/>
            <person name="Hellsten U."/>
            <person name="Isogai Y."/>
            <person name="Letunic I."/>
            <person name="Marr M."/>
            <person name="Pincus D."/>
            <person name="Putnam N."/>
            <person name="Rokas A."/>
            <person name="Wright K.J."/>
            <person name="Zuzow R."/>
            <person name="Dirks W."/>
            <person name="Good M."/>
            <person name="Goodstein D."/>
            <person name="Lemons D."/>
            <person name="Li W."/>
            <person name="Lyons J.B."/>
            <person name="Morris A."/>
            <person name="Nichols S."/>
            <person name="Richter D.J."/>
            <person name="Salamov A."/>
            <person name="Bork P."/>
            <person name="Lim W.A."/>
            <person name="Manning G."/>
            <person name="Miller W.T."/>
            <person name="McGinnis W."/>
            <person name="Shapiro H."/>
            <person name="Tjian R."/>
            <person name="Grigoriev I.V."/>
            <person name="Rokhsar D."/>
        </authorList>
    </citation>
    <scope>NUCLEOTIDE SEQUENCE [LARGE SCALE GENOMIC DNA]</scope>
    <source>
        <strain evidence="3">MX1 / ATCC 50154</strain>
    </source>
</reference>
<feature type="region of interest" description="Disordered" evidence="1">
    <location>
        <begin position="184"/>
        <end position="222"/>
    </location>
</feature>
<dbReference type="InParanoid" id="A9V902"/>
<dbReference type="PANTHER" id="PTHR28617:SF1">
    <property type="entry name" value="CILIA- AND FLAGELLA-ASSOCIATED PROTEIN 77"/>
    <property type="match status" value="1"/>
</dbReference>
<sequence>MAGTRPTRQNNTLIAHPELGRSLPPEDPSIVDRRHGMTSNYIAQQHSNREALREARRQPLQFKASVPMANRDAPDSALGTRPLRGTLRTNPLIAKAPLGSSARAGVNARAQSMTHGRINVKTDSVANAMAWSRAQPEAVSALTTPASTTHSASSNGSTGRGLDYVAMNKLALRHGLTSAKDQLALRQSHRLERKSSTNNTTPGRRLRGPTVQDASQPAGATNRFDGSVGELMSFEPQRQYLLQRQASEAQHRQEVRESRRVGIPTTKTVLLRQKMRSPPPSAPWKMSRFEKNAQPAISSFRSPRARQQALERHQFESVDRMGTLGQGLHAATL</sequence>
<protein>
    <submittedName>
        <fullName evidence="2">Uncharacterized protein</fullName>
    </submittedName>
</protein>
<feature type="region of interest" description="Disordered" evidence="1">
    <location>
        <begin position="1"/>
        <end position="26"/>
    </location>
</feature>
<dbReference type="AlphaFoldDB" id="A9V902"/>